<feature type="compositionally biased region" description="Basic and acidic residues" evidence="1">
    <location>
        <begin position="1"/>
        <end position="10"/>
    </location>
</feature>
<keyword evidence="3" id="KW-1185">Reference proteome</keyword>
<protein>
    <submittedName>
        <fullName evidence="2">Uncharacterized protein</fullName>
    </submittedName>
</protein>
<proteinExistence type="predicted"/>
<name>A0ABR0FXV7_9PEZI</name>
<dbReference type="EMBL" id="JAFFGZ010000001">
    <property type="protein sequence ID" value="KAK4647782.1"/>
    <property type="molecule type" value="Genomic_DNA"/>
</dbReference>
<organism evidence="2 3">
    <name type="scientific">Podospora bellae-mahoneyi</name>
    <dbReference type="NCBI Taxonomy" id="2093777"/>
    <lineage>
        <taxon>Eukaryota</taxon>
        <taxon>Fungi</taxon>
        <taxon>Dikarya</taxon>
        <taxon>Ascomycota</taxon>
        <taxon>Pezizomycotina</taxon>
        <taxon>Sordariomycetes</taxon>
        <taxon>Sordariomycetidae</taxon>
        <taxon>Sordariales</taxon>
        <taxon>Podosporaceae</taxon>
        <taxon>Podospora</taxon>
    </lineage>
</organism>
<dbReference type="RefSeq" id="XP_062736758.1">
    <property type="nucleotide sequence ID" value="XM_062871804.1"/>
</dbReference>
<feature type="region of interest" description="Disordered" evidence="1">
    <location>
        <begin position="1"/>
        <end position="23"/>
    </location>
</feature>
<gene>
    <name evidence="2" type="ORF">QC761_0004460</name>
</gene>
<evidence type="ECO:0000313" key="3">
    <source>
        <dbReference type="Proteomes" id="UP001322138"/>
    </source>
</evidence>
<sequence length="88" mass="10067">MQDTRRESHTAKSPTGQHDKGKARGKIIMSIFVRYFYRKTKRGKRLEINSEEAFSTSAMTLHFLGQGDVGGSVECKEEGEERNNKAMW</sequence>
<accession>A0ABR0FXV7</accession>
<evidence type="ECO:0000256" key="1">
    <source>
        <dbReference type="SAM" id="MobiDB-lite"/>
    </source>
</evidence>
<dbReference type="Proteomes" id="UP001322138">
    <property type="component" value="Unassembled WGS sequence"/>
</dbReference>
<comment type="caution">
    <text evidence="2">The sequence shown here is derived from an EMBL/GenBank/DDBJ whole genome shotgun (WGS) entry which is preliminary data.</text>
</comment>
<reference evidence="2 3" key="1">
    <citation type="journal article" date="2023" name="bioRxiv">
        <title>High-quality genome assemblies of four members of thePodospora anserinaspecies complex.</title>
        <authorList>
            <person name="Ament-Velasquez S.L."/>
            <person name="Vogan A.A."/>
            <person name="Wallerman O."/>
            <person name="Hartmann F."/>
            <person name="Gautier V."/>
            <person name="Silar P."/>
            <person name="Giraud T."/>
            <person name="Johannesson H."/>
        </authorList>
    </citation>
    <scope>NUCLEOTIDE SEQUENCE [LARGE SCALE GENOMIC DNA]</scope>
    <source>
        <strain evidence="2 3">CBS 112042</strain>
    </source>
</reference>
<evidence type="ECO:0000313" key="2">
    <source>
        <dbReference type="EMBL" id="KAK4647782.1"/>
    </source>
</evidence>
<dbReference type="GeneID" id="87890862"/>